<dbReference type="STRING" id="1424661.SAMN05216281_101303"/>
<protein>
    <submittedName>
        <fullName evidence="1">Uncharacterized protein</fullName>
    </submittedName>
</protein>
<comment type="caution">
    <text evidence="1">The sequence shown here is derived from an EMBL/GenBank/DDBJ whole genome shotgun (WGS) entry which is preliminary data.</text>
</comment>
<sequence length="117" mass="12746">MTSTISYDGGTIVPQLVLGYAASRRSRNVVHELLDSPDPAVTLRPAGRLTGVLELFFLDFATAHACELAHKTAGIFTFTDTDLPAAGMRYITTDTTDITLDDTRRRCIVSVPFQEVA</sequence>
<evidence type="ECO:0000313" key="2">
    <source>
        <dbReference type="Proteomes" id="UP000297654"/>
    </source>
</evidence>
<organism evidence="1 2">
    <name type="scientific">Cryobacterium luteum</name>
    <dbReference type="NCBI Taxonomy" id="1424661"/>
    <lineage>
        <taxon>Bacteria</taxon>
        <taxon>Bacillati</taxon>
        <taxon>Actinomycetota</taxon>
        <taxon>Actinomycetes</taxon>
        <taxon>Micrococcales</taxon>
        <taxon>Microbacteriaceae</taxon>
        <taxon>Cryobacterium</taxon>
    </lineage>
</organism>
<dbReference type="Proteomes" id="UP000297654">
    <property type="component" value="Unassembled WGS sequence"/>
</dbReference>
<keyword evidence="2" id="KW-1185">Reference proteome</keyword>
<proteinExistence type="predicted"/>
<dbReference type="EMBL" id="SOFF01000031">
    <property type="protein sequence ID" value="TFB88613.1"/>
    <property type="molecule type" value="Genomic_DNA"/>
</dbReference>
<dbReference type="RefSeq" id="WP_092106522.1">
    <property type="nucleotide sequence ID" value="NZ_FOCN01000001.1"/>
</dbReference>
<reference evidence="1 2" key="1">
    <citation type="submission" date="2019-03" db="EMBL/GenBank/DDBJ databases">
        <title>Genomics of glacier-inhabiting Cryobacterium strains.</title>
        <authorList>
            <person name="Liu Q."/>
            <person name="Xin Y.-H."/>
        </authorList>
    </citation>
    <scope>NUCLEOTIDE SEQUENCE [LARGE SCALE GENOMIC DNA]</scope>
    <source>
        <strain evidence="1 2">Hh15</strain>
    </source>
</reference>
<dbReference type="OrthoDB" id="5072686at2"/>
<gene>
    <name evidence="1" type="ORF">E3O10_12605</name>
</gene>
<dbReference type="AlphaFoldDB" id="A0A1H8ARD2"/>
<evidence type="ECO:0000313" key="1">
    <source>
        <dbReference type="EMBL" id="TFB88613.1"/>
    </source>
</evidence>
<accession>A0A1H8ARD2</accession>
<name>A0A1H8ARD2_9MICO</name>